<keyword evidence="1" id="KW-0472">Membrane</keyword>
<dbReference type="EMBL" id="VSSQ01063257">
    <property type="protein sequence ID" value="MPN16323.1"/>
    <property type="molecule type" value="Genomic_DNA"/>
</dbReference>
<accession>A0A645FWJ9</accession>
<keyword evidence="1" id="KW-0812">Transmembrane</keyword>
<sequence>MKKIYKALLIVIATLAIFIGLYYIQYPTKEDRASLETEIQSFQDFEGIKIQNEKIIDNKIIAMYTFNGGMGYAIFNKGINGRCLLTSAHNSNGDTILIGSEETRKDSYKVFAGKNYDNNIKTIEFITTDERRIKLDISSNDYYIIATSDPMIELLGEKINLYDEKGNSIKEEITSKYLRNGKGGDSKFKAELKMFNLWYVVVAFTSGVCIYLLYRPSKKENIAIIG</sequence>
<protein>
    <submittedName>
        <fullName evidence="2">Uncharacterized protein</fullName>
    </submittedName>
</protein>
<organism evidence="2">
    <name type="scientific">bioreactor metagenome</name>
    <dbReference type="NCBI Taxonomy" id="1076179"/>
    <lineage>
        <taxon>unclassified sequences</taxon>
        <taxon>metagenomes</taxon>
        <taxon>ecological metagenomes</taxon>
    </lineage>
</organism>
<evidence type="ECO:0000256" key="1">
    <source>
        <dbReference type="SAM" id="Phobius"/>
    </source>
</evidence>
<reference evidence="2" key="1">
    <citation type="submission" date="2019-08" db="EMBL/GenBank/DDBJ databases">
        <authorList>
            <person name="Kucharzyk K."/>
            <person name="Murdoch R.W."/>
            <person name="Higgins S."/>
            <person name="Loffler F."/>
        </authorList>
    </citation>
    <scope>NUCLEOTIDE SEQUENCE</scope>
</reference>
<comment type="caution">
    <text evidence="2">The sequence shown here is derived from an EMBL/GenBank/DDBJ whole genome shotgun (WGS) entry which is preliminary data.</text>
</comment>
<feature type="transmembrane region" description="Helical" evidence="1">
    <location>
        <begin position="7"/>
        <end position="24"/>
    </location>
</feature>
<feature type="transmembrane region" description="Helical" evidence="1">
    <location>
        <begin position="197"/>
        <end position="214"/>
    </location>
</feature>
<gene>
    <name evidence="2" type="ORF">SDC9_163662</name>
</gene>
<proteinExistence type="predicted"/>
<keyword evidence="1" id="KW-1133">Transmembrane helix</keyword>
<dbReference type="AlphaFoldDB" id="A0A645FWJ9"/>
<evidence type="ECO:0000313" key="2">
    <source>
        <dbReference type="EMBL" id="MPN16323.1"/>
    </source>
</evidence>
<name>A0A645FWJ9_9ZZZZ</name>